<accession>A0A1H4PB57</accession>
<dbReference type="EMBL" id="FNSD01000001">
    <property type="protein sequence ID" value="SEC04676.1"/>
    <property type="molecule type" value="Genomic_DNA"/>
</dbReference>
<gene>
    <name evidence="8" type="ORF">SAMN05443244_2510</name>
</gene>
<dbReference type="Pfam" id="PF00732">
    <property type="entry name" value="GMC_oxred_N"/>
    <property type="match status" value="1"/>
</dbReference>
<proteinExistence type="inferred from homology"/>
<evidence type="ECO:0000313" key="8">
    <source>
        <dbReference type="EMBL" id="SEC04676.1"/>
    </source>
</evidence>
<evidence type="ECO:0000259" key="7">
    <source>
        <dbReference type="Pfam" id="PF05199"/>
    </source>
</evidence>
<dbReference type="InterPro" id="IPR007867">
    <property type="entry name" value="GMC_OxRtase_C"/>
</dbReference>
<evidence type="ECO:0000259" key="6">
    <source>
        <dbReference type="Pfam" id="PF00732"/>
    </source>
</evidence>
<dbReference type="GO" id="GO:0050660">
    <property type="term" value="F:flavin adenine dinucleotide binding"/>
    <property type="evidence" value="ECO:0007669"/>
    <property type="project" value="InterPro"/>
</dbReference>
<dbReference type="SUPFAM" id="SSF51905">
    <property type="entry name" value="FAD/NAD(P)-binding domain"/>
    <property type="match status" value="1"/>
</dbReference>
<dbReference type="InterPro" id="IPR036188">
    <property type="entry name" value="FAD/NAD-bd_sf"/>
</dbReference>
<comment type="cofactor">
    <cofactor evidence="1">
        <name>FAD</name>
        <dbReference type="ChEBI" id="CHEBI:57692"/>
    </cofactor>
</comment>
<dbReference type="GO" id="GO:0016614">
    <property type="term" value="F:oxidoreductase activity, acting on CH-OH group of donors"/>
    <property type="evidence" value="ECO:0007669"/>
    <property type="project" value="InterPro"/>
</dbReference>
<evidence type="ECO:0000256" key="3">
    <source>
        <dbReference type="ARBA" id="ARBA00022630"/>
    </source>
</evidence>
<dbReference type="Proteomes" id="UP000182409">
    <property type="component" value="Unassembled WGS sequence"/>
</dbReference>
<dbReference type="SUPFAM" id="SSF54373">
    <property type="entry name" value="FAD-linked reductases, C-terminal domain"/>
    <property type="match status" value="1"/>
</dbReference>
<evidence type="ECO:0000256" key="1">
    <source>
        <dbReference type="ARBA" id="ARBA00001974"/>
    </source>
</evidence>
<evidence type="ECO:0000313" key="9">
    <source>
        <dbReference type="Proteomes" id="UP000182409"/>
    </source>
</evidence>
<evidence type="ECO:0000256" key="5">
    <source>
        <dbReference type="ARBA" id="ARBA00023002"/>
    </source>
</evidence>
<dbReference type="InterPro" id="IPR051473">
    <property type="entry name" value="P2Ox-like"/>
</dbReference>
<evidence type="ECO:0000256" key="2">
    <source>
        <dbReference type="ARBA" id="ARBA00010790"/>
    </source>
</evidence>
<dbReference type="PANTHER" id="PTHR42784:SF1">
    <property type="entry name" value="PYRANOSE 2-OXIDASE"/>
    <property type="match status" value="1"/>
</dbReference>
<evidence type="ECO:0000256" key="4">
    <source>
        <dbReference type="ARBA" id="ARBA00022827"/>
    </source>
</evidence>
<keyword evidence="4" id="KW-0274">FAD</keyword>
<reference evidence="8 9" key="1">
    <citation type="submission" date="2016-10" db="EMBL/GenBank/DDBJ databases">
        <authorList>
            <person name="de Groot N.N."/>
        </authorList>
    </citation>
    <scope>NUCLEOTIDE SEQUENCE [LARGE SCALE GENOMIC DNA]</scope>
    <source>
        <strain evidence="8 9">AB35.6</strain>
    </source>
</reference>
<protein>
    <submittedName>
        <fullName evidence="8">Choline dehydrogenase</fullName>
    </submittedName>
</protein>
<feature type="domain" description="Glucose-methanol-choline oxidoreductase C-terminal" evidence="7">
    <location>
        <begin position="406"/>
        <end position="523"/>
    </location>
</feature>
<dbReference type="PANTHER" id="PTHR42784">
    <property type="entry name" value="PYRANOSE 2-OXIDASE"/>
    <property type="match status" value="1"/>
</dbReference>
<keyword evidence="5" id="KW-0560">Oxidoreductase</keyword>
<feature type="domain" description="Glucose-methanol-choline oxidoreductase N-terminal" evidence="6">
    <location>
        <begin position="50"/>
        <end position="313"/>
    </location>
</feature>
<sequence>MQLTVPRVRDKREQEKRMAQKKVDVLIIGSGHTGGMAAKILTEKGIACTMLDAGPMLNFEKYRELKPASQLPFRGLGTPGRNPHIYQSSEFNENQWVDEKVIPYSHPADQVYNWVRVRSVGGRSPFWGRQSFRHSDYEFKSKDHDGFGENWPISYKDLAPYYDRVEEIFRVTGSTEHLPQYPDGKFIEDKAPWSGAMQRFVDAGKKHGVPVTKPRSSQGRDGLASSLNLLLPDAVQTGKLTTIPNAIVRQITVDKNTGLADGVVFVDRHSHREMTLKARVIIVAAGTLETTKLLMASEICNSSGALGHYLTDQIYGAGIICSVPEARDGKSRGITGGGALIPGFRNLETKTDGFLRRYAVNVSCSNGPFDARALPYYGAELDSKLASYNGSSFSTNIMGETLGHYENHVTLNKQVLDAWGMPTLNISTKYTSNETNMTKDYIDTMATMATDAGFDILVKNYEFNPPGFSIHEQGTARMSADPKKGVVNQWNQTHDMKNVFITDASVFVSAGWQNPTITMCTLAMRASEYLAEEMRKGNV</sequence>
<comment type="similarity">
    <text evidence="2">Belongs to the GMC oxidoreductase family.</text>
</comment>
<dbReference type="Pfam" id="PF05199">
    <property type="entry name" value="GMC_oxred_C"/>
    <property type="match status" value="1"/>
</dbReference>
<dbReference type="Gene3D" id="3.50.50.60">
    <property type="entry name" value="FAD/NAD(P)-binding domain"/>
    <property type="match status" value="2"/>
</dbReference>
<dbReference type="AlphaFoldDB" id="A0A1H4PB57"/>
<dbReference type="InterPro" id="IPR000172">
    <property type="entry name" value="GMC_OxRdtase_N"/>
</dbReference>
<name>A0A1H4PB57_9BACT</name>
<organism evidence="8 9">
    <name type="scientific">Terriglobus roseus</name>
    <dbReference type="NCBI Taxonomy" id="392734"/>
    <lineage>
        <taxon>Bacteria</taxon>
        <taxon>Pseudomonadati</taxon>
        <taxon>Acidobacteriota</taxon>
        <taxon>Terriglobia</taxon>
        <taxon>Terriglobales</taxon>
        <taxon>Acidobacteriaceae</taxon>
        <taxon>Terriglobus</taxon>
    </lineage>
</organism>
<keyword evidence="3" id="KW-0285">Flavoprotein</keyword>